<accession>A0A392MSH0</accession>
<evidence type="ECO:0000313" key="2">
    <source>
        <dbReference type="EMBL" id="MCH89588.1"/>
    </source>
</evidence>
<comment type="caution">
    <text evidence="2">The sequence shown here is derived from an EMBL/GenBank/DDBJ whole genome shotgun (WGS) entry which is preliminary data.</text>
</comment>
<dbReference type="AlphaFoldDB" id="A0A392MSH0"/>
<proteinExistence type="predicted"/>
<organism evidence="2 3">
    <name type="scientific">Trifolium medium</name>
    <dbReference type="NCBI Taxonomy" id="97028"/>
    <lineage>
        <taxon>Eukaryota</taxon>
        <taxon>Viridiplantae</taxon>
        <taxon>Streptophyta</taxon>
        <taxon>Embryophyta</taxon>
        <taxon>Tracheophyta</taxon>
        <taxon>Spermatophyta</taxon>
        <taxon>Magnoliopsida</taxon>
        <taxon>eudicotyledons</taxon>
        <taxon>Gunneridae</taxon>
        <taxon>Pentapetalae</taxon>
        <taxon>rosids</taxon>
        <taxon>fabids</taxon>
        <taxon>Fabales</taxon>
        <taxon>Fabaceae</taxon>
        <taxon>Papilionoideae</taxon>
        <taxon>50 kb inversion clade</taxon>
        <taxon>NPAAA clade</taxon>
        <taxon>Hologalegina</taxon>
        <taxon>IRL clade</taxon>
        <taxon>Trifolieae</taxon>
        <taxon>Trifolium</taxon>
    </lineage>
</organism>
<sequence>SEDMDTDANTGNSNSINDNVHVLQAQKQPQPETNNDIDPTLLQPLNVIHPPTMSDLPNINPDTEIETVIEGFELATEIHKNKSQELTSLLHQLKETNPQTQSHQSSPLQILEQHLQGELPRTPEQAINYELNQPSSETIIEPEQITKPNTEPEILASETEKIQEVEISQLSESQSPEQQIPQILTETEIINDTEFRISPIPEHITQPEITNSEPLTSELSLPEPSIPEAPPVSNPELAKICNKILDRMKNLHQLRYSFTDLELYLESWDKLRKDIDEELARV</sequence>
<feature type="compositionally biased region" description="Pro residues" evidence="1">
    <location>
        <begin position="224"/>
        <end position="233"/>
    </location>
</feature>
<dbReference type="Proteomes" id="UP000265520">
    <property type="component" value="Unassembled WGS sequence"/>
</dbReference>
<dbReference type="EMBL" id="LXQA010016468">
    <property type="protein sequence ID" value="MCH89588.1"/>
    <property type="molecule type" value="Genomic_DNA"/>
</dbReference>
<evidence type="ECO:0000313" key="3">
    <source>
        <dbReference type="Proteomes" id="UP000265520"/>
    </source>
</evidence>
<protein>
    <submittedName>
        <fullName evidence="2">Uncharacterized protein</fullName>
    </submittedName>
</protein>
<name>A0A392MSH0_9FABA</name>
<gene>
    <name evidence="2" type="ORF">A2U01_0010488</name>
</gene>
<feature type="compositionally biased region" description="Polar residues" evidence="1">
    <location>
        <begin position="7"/>
        <end position="18"/>
    </location>
</feature>
<feature type="compositionally biased region" description="Polar residues" evidence="1">
    <location>
        <begin position="25"/>
        <end position="37"/>
    </location>
</feature>
<feature type="region of interest" description="Disordered" evidence="1">
    <location>
        <begin position="1"/>
        <end position="42"/>
    </location>
</feature>
<keyword evidence="3" id="KW-1185">Reference proteome</keyword>
<feature type="region of interest" description="Disordered" evidence="1">
    <location>
        <begin position="214"/>
        <end position="233"/>
    </location>
</feature>
<evidence type="ECO:0000256" key="1">
    <source>
        <dbReference type="SAM" id="MobiDB-lite"/>
    </source>
</evidence>
<reference evidence="2 3" key="1">
    <citation type="journal article" date="2018" name="Front. Plant Sci.">
        <title>Red Clover (Trifolium pratense) and Zigzag Clover (T. medium) - A Picture of Genomic Similarities and Differences.</title>
        <authorList>
            <person name="Dluhosova J."/>
            <person name="Istvanek J."/>
            <person name="Nedelnik J."/>
            <person name="Repkova J."/>
        </authorList>
    </citation>
    <scope>NUCLEOTIDE SEQUENCE [LARGE SCALE GENOMIC DNA]</scope>
    <source>
        <strain evidence="3">cv. 10/8</strain>
        <tissue evidence="2">Leaf</tissue>
    </source>
</reference>
<feature type="non-terminal residue" evidence="2">
    <location>
        <position position="1"/>
    </location>
</feature>